<dbReference type="Proteomes" id="UP001562425">
    <property type="component" value="Unassembled WGS sequence"/>
</dbReference>
<gene>
    <name evidence="2" type="ORF">pipiens_012208</name>
</gene>
<keyword evidence="3" id="KW-1185">Reference proteome</keyword>
<evidence type="ECO:0000256" key="1">
    <source>
        <dbReference type="SAM" id="MobiDB-lite"/>
    </source>
</evidence>
<feature type="region of interest" description="Disordered" evidence="1">
    <location>
        <begin position="1"/>
        <end position="30"/>
    </location>
</feature>
<reference evidence="2 3" key="1">
    <citation type="submission" date="2024-05" db="EMBL/GenBank/DDBJ databases">
        <title>Culex pipiens pipiens assembly and annotation.</title>
        <authorList>
            <person name="Alout H."/>
            <person name="Durand T."/>
        </authorList>
    </citation>
    <scope>NUCLEOTIDE SEQUENCE [LARGE SCALE GENOMIC DNA]</scope>
    <source>
        <strain evidence="2">HA-2024</strain>
        <tissue evidence="2">Whole body</tissue>
    </source>
</reference>
<accession>A0ABD1D3C3</accession>
<evidence type="ECO:0000313" key="3">
    <source>
        <dbReference type="Proteomes" id="UP001562425"/>
    </source>
</evidence>
<dbReference type="AlphaFoldDB" id="A0ABD1D3C3"/>
<dbReference type="EMBL" id="JBEHCU010007776">
    <property type="protein sequence ID" value="KAL1392809.1"/>
    <property type="molecule type" value="Genomic_DNA"/>
</dbReference>
<protein>
    <submittedName>
        <fullName evidence="2">Uncharacterized protein</fullName>
    </submittedName>
</protein>
<organism evidence="2 3">
    <name type="scientific">Culex pipiens pipiens</name>
    <name type="common">Northern house mosquito</name>
    <dbReference type="NCBI Taxonomy" id="38569"/>
    <lineage>
        <taxon>Eukaryota</taxon>
        <taxon>Metazoa</taxon>
        <taxon>Ecdysozoa</taxon>
        <taxon>Arthropoda</taxon>
        <taxon>Hexapoda</taxon>
        <taxon>Insecta</taxon>
        <taxon>Pterygota</taxon>
        <taxon>Neoptera</taxon>
        <taxon>Endopterygota</taxon>
        <taxon>Diptera</taxon>
        <taxon>Nematocera</taxon>
        <taxon>Culicoidea</taxon>
        <taxon>Culicidae</taxon>
        <taxon>Culicinae</taxon>
        <taxon>Culicini</taxon>
        <taxon>Culex</taxon>
        <taxon>Culex</taxon>
    </lineage>
</organism>
<evidence type="ECO:0000313" key="2">
    <source>
        <dbReference type="EMBL" id="KAL1392809.1"/>
    </source>
</evidence>
<name>A0ABD1D3C3_CULPP</name>
<comment type="caution">
    <text evidence="2">The sequence shown here is derived from an EMBL/GenBank/DDBJ whole genome shotgun (WGS) entry which is preliminary data.</text>
</comment>
<proteinExistence type="predicted"/>
<sequence>MQDRQLKAPNRGLFCAYSNRPGTSKPESHRLRTVCGNNKMAVKMRARIARDSQDFNAAGIRANGRGSCRGQRQQGGR</sequence>